<evidence type="ECO:0000256" key="11">
    <source>
        <dbReference type="SAM" id="Phobius"/>
    </source>
</evidence>
<evidence type="ECO:0000256" key="1">
    <source>
        <dbReference type="ARBA" id="ARBA00001961"/>
    </source>
</evidence>
<dbReference type="PANTHER" id="PTHR10869:SF233">
    <property type="entry name" value="FE2OG DIOXYGENASE DOMAIN-CONTAINING PROTEIN"/>
    <property type="match status" value="1"/>
</dbReference>
<evidence type="ECO:0000259" key="13">
    <source>
        <dbReference type="PROSITE" id="PS51670"/>
    </source>
</evidence>
<gene>
    <name evidence="14" type="ORF">KFE25_003537</name>
</gene>
<dbReference type="PROSITE" id="PS51670">
    <property type="entry name" value="SHKT"/>
    <property type="match status" value="1"/>
</dbReference>
<dbReference type="EMBL" id="JAGTXO010000013">
    <property type="protein sequence ID" value="KAG8464474.1"/>
    <property type="molecule type" value="Genomic_DNA"/>
</dbReference>
<feature type="domain" description="Fe2OG dioxygenase" evidence="12">
    <location>
        <begin position="231"/>
        <end position="337"/>
    </location>
</feature>
<comment type="caution">
    <text evidence="14">The sequence shown here is derived from an EMBL/GenBank/DDBJ whole genome shotgun (WGS) entry which is preliminary data.</text>
</comment>
<dbReference type="InterPro" id="IPR005123">
    <property type="entry name" value="Oxoglu/Fe-dep_dioxygenase_dom"/>
</dbReference>
<evidence type="ECO:0000256" key="8">
    <source>
        <dbReference type="ARBA" id="ARBA00023002"/>
    </source>
</evidence>
<protein>
    <submittedName>
        <fullName evidence="14">Uncharacterized protein</fullName>
    </submittedName>
</protein>
<dbReference type="GO" id="GO:0016020">
    <property type="term" value="C:membrane"/>
    <property type="evidence" value="ECO:0007669"/>
    <property type="project" value="UniProtKB-SubCell"/>
</dbReference>
<dbReference type="GO" id="GO:0004656">
    <property type="term" value="F:procollagen-proline 4-dioxygenase activity"/>
    <property type="evidence" value="ECO:0007669"/>
    <property type="project" value="TreeGrafter"/>
</dbReference>
<dbReference type="OMA" id="MATIAYP"/>
<dbReference type="SMART" id="SM00702">
    <property type="entry name" value="P4Hc"/>
    <property type="match status" value="1"/>
</dbReference>
<evidence type="ECO:0000256" key="6">
    <source>
        <dbReference type="ARBA" id="ARBA00022964"/>
    </source>
</evidence>
<accession>A0A8J5XIR9</accession>
<dbReference type="SMART" id="SM00254">
    <property type="entry name" value="ShKT"/>
    <property type="match status" value="1"/>
</dbReference>
<evidence type="ECO:0000313" key="15">
    <source>
        <dbReference type="Proteomes" id="UP000751190"/>
    </source>
</evidence>
<feature type="transmembrane region" description="Helical" evidence="11">
    <location>
        <begin position="16"/>
        <end position="39"/>
    </location>
</feature>
<comment type="cofactor">
    <cofactor evidence="1">
        <name>L-ascorbate</name>
        <dbReference type="ChEBI" id="CHEBI:38290"/>
    </cofactor>
</comment>
<reference evidence="14" key="1">
    <citation type="submission" date="2021-05" db="EMBL/GenBank/DDBJ databases">
        <title>The genome of the haptophyte Pavlova lutheri (Diacronema luteri, Pavlovales) - a model for lipid biosynthesis in eukaryotic algae.</title>
        <authorList>
            <person name="Hulatt C.J."/>
            <person name="Posewitz M.C."/>
        </authorList>
    </citation>
    <scope>NUCLEOTIDE SEQUENCE</scope>
    <source>
        <strain evidence="14">NIVA-4/92</strain>
    </source>
</reference>
<evidence type="ECO:0000256" key="4">
    <source>
        <dbReference type="ARBA" id="ARBA00022692"/>
    </source>
</evidence>
<dbReference type="GO" id="GO:0031418">
    <property type="term" value="F:L-ascorbic acid binding"/>
    <property type="evidence" value="ECO:0007669"/>
    <property type="project" value="InterPro"/>
</dbReference>
<evidence type="ECO:0000256" key="7">
    <source>
        <dbReference type="ARBA" id="ARBA00022989"/>
    </source>
</evidence>
<dbReference type="OrthoDB" id="10259408at2759"/>
<keyword evidence="10 11" id="KW-0472">Membrane</keyword>
<evidence type="ECO:0000256" key="10">
    <source>
        <dbReference type="ARBA" id="ARBA00023136"/>
    </source>
</evidence>
<evidence type="ECO:0000256" key="3">
    <source>
        <dbReference type="ARBA" id="ARBA00004308"/>
    </source>
</evidence>
<keyword evidence="5" id="KW-0479">Metal-binding</keyword>
<dbReference type="AlphaFoldDB" id="A0A8J5XIR9"/>
<evidence type="ECO:0000313" key="14">
    <source>
        <dbReference type="EMBL" id="KAG8464474.1"/>
    </source>
</evidence>
<comment type="subcellular location">
    <subcellularLocation>
        <location evidence="3">Endomembrane system</location>
    </subcellularLocation>
    <subcellularLocation>
        <location evidence="2">Membrane</location>
        <topology evidence="2">Single-pass membrane protein</topology>
    </subcellularLocation>
</comment>
<evidence type="ECO:0000256" key="2">
    <source>
        <dbReference type="ARBA" id="ARBA00004167"/>
    </source>
</evidence>
<evidence type="ECO:0000259" key="12">
    <source>
        <dbReference type="PROSITE" id="PS51471"/>
    </source>
</evidence>
<sequence>MVPRPKPKLAKAKRGVLGVSTAHAMLGIVAAVVAVYVFAQTGSSAGGNQPGEPPARCADADSNCPEWAQQGECNINRAYMHRRCALSCGICVDHTRPSASARSTTDRRFMCERDPAERPTLAPGTMGQVFREAVANFPQYAPTVHSTDPWVVTFDNLLSPAEAQRLFELGAKTLERSASVAGLDSTGNFKKAVSDVRTSANSWCLDADCSTDPLVRQVTARIASITQSDPKAFELYQVLRYHPGEYYRVHHDWVDAHTQFPFGPRVFTFFLYLSDVTEGGGTSFPELNITVMPKLGRALWWPSVLESAPDMQDGRTTHEAQPVVAGTKKAANVWIHLFDFMTPYSKGCAP</sequence>
<feature type="domain" description="ShKT" evidence="13">
    <location>
        <begin position="57"/>
        <end position="91"/>
    </location>
</feature>
<keyword evidence="7 11" id="KW-1133">Transmembrane helix</keyword>
<dbReference type="Proteomes" id="UP000751190">
    <property type="component" value="Unassembled WGS sequence"/>
</dbReference>
<proteinExistence type="predicted"/>
<dbReference type="Pfam" id="PF01549">
    <property type="entry name" value="ShK"/>
    <property type="match status" value="1"/>
</dbReference>
<dbReference type="InterPro" id="IPR044862">
    <property type="entry name" value="Pro_4_hyd_alph_FE2OG_OXY"/>
</dbReference>
<dbReference type="Gene3D" id="2.60.120.620">
    <property type="entry name" value="q2cbj1_9rhob like domain"/>
    <property type="match status" value="1"/>
</dbReference>
<keyword evidence="8" id="KW-0560">Oxidoreductase</keyword>
<evidence type="ECO:0000256" key="5">
    <source>
        <dbReference type="ARBA" id="ARBA00022723"/>
    </source>
</evidence>
<dbReference type="PROSITE" id="PS51471">
    <property type="entry name" value="FE2OG_OXY"/>
    <property type="match status" value="1"/>
</dbReference>
<keyword evidence="15" id="KW-1185">Reference proteome</keyword>
<keyword evidence="6" id="KW-0223">Dioxygenase</keyword>
<dbReference type="GO" id="GO:0005506">
    <property type="term" value="F:iron ion binding"/>
    <property type="evidence" value="ECO:0007669"/>
    <property type="project" value="InterPro"/>
</dbReference>
<evidence type="ECO:0000256" key="9">
    <source>
        <dbReference type="ARBA" id="ARBA00023004"/>
    </source>
</evidence>
<dbReference type="InterPro" id="IPR045054">
    <property type="entry name" value="P4HA-like"/>
</dbReference>
<dbReference type="InterPro" id="IPR003582">
    <property type="entry name" value="ShKT_dom"/>
</dbReference>
<dbReference type="GO" id="GO:0005783">
    <property type="term" value="C:endoplasmic reticulum"/>
    <property type="evidence" value="ECO:0007669"/>
    <property type="project" value="TreeGrafter"/>
</dbReference>
<dbReference type="PANTHER" id="PTHR10869">
    <property type="entry name" value="PROLYL 4-HYDROXYLASE ALPHA SUBUNIT"/>
    <property type="match status" value="1"/>
</dbReference>
<dbReference type="Pfam" id="PF13640">
    <property type="entry name" value="2OG-FeII_Oxy_3"/>
    <property type="match status" value="1"/>
</dbReference>
<keyword evidence="4 11" id="KW-0812">Transmembrane</keyword>
<name>A0A8J5XIR9_DIALT</name>
<dbReference type="Gene3D" id="1.10.10.1940">
    <property type="match status" value="1"/>
</dbReference>
<organism evidence="14 15">
    <name type="scientific">Diacronema lutheri</name>
    <name type="common">Unicellular marine alga</name>
    <name type="synonym">Monochrysis lutheri</name>
    <dbReference type="NCBI Taxonomy" id="2081491"/>
    <lineage>
        <taxon>Eukaryota</taxon>
        <taxon>Haptista</taxon>
        <taxon>Haptophyta</taxon>
        <taxon>Pavlovophyceae</taxon>
        <taxon>Pavlovales</taxon>
        <taxon>Pavlovaceae</taxon>
        <taxon>Diacronema</taxon>
    </lineage>
</organism>
<keyword evidence="9" id="KW-0408">Iron</keyword>
<dbReference type="InterPro" id="IPR006620">
    <property type="entry name" value="Pro_4_hyd_alph"/>
</dbReference>